<gene>
    <name evidence="2" type="ORF">AVDCRST_MAG06-663</name>
</gene>
<sequence length="235" mass="27109">MRGRERRPYRRRVKRQLWEVTDRGERHRVEVTGEVVRTLRWWVEDELVVEKRSMEDKLTVTREGGQALRVRYSSLGAPRRASLYADHATALVRAGGVDLVPEEGSRAALWERRVIEHPRRHTLLATVGAAAGVVVPILLLAILLPLLGRIPWPDVDLPLPDLPAIPWPDLPSIPWPDITLPGWRLPGWVRWVLDHAPYVVPVVIAFVVARSEVRRRRQQLLQREERAADRREQGR</sequence>
<dbReference type="EMBL" id="CADCUP010000047">
    <property type="protein sequence ID" value="CAA9378293.1"/>
    <property type="molecule type" value="Genomic_DNA"/>
</dbReference>
<name>A0A6J4N5Q0_9ACTN</name>
<keyword evidence="1" id="KW-0812">Transmembrane</keyword>
<keyword evidence="1" id="KW-1133">Transmembrane helix</keyword>
<feature type="transmembrane region" description="Helical" evidence="1">
    <location>
        <begin position="188"/>
        <end position="209"/>
    </location>
</feature>
<accession>A0A6J4N5Q0</accession>
<proteinExistence type="predicted"/>
<organism evidence="2">
    <name type="scientific">uncultured Nocardioides sp</name>
    <dbReference type="NCBI Taxonomy" id="198441"/>
    <lineage>
        <taxon>Bacteria</taxon>
        <taxon>Bacillati</taxon>
        <taxon>Actinomycetota</taxon>
        <taxon>Actinomycetes</taxon>
        <taxon>Propionibacteriales</taxon>
        <taxon>Nocardioidaceae</taxon>
        <taxon>Nocardioides</taxon>
        <taxon>environmental samples</taxon>
    </lineage>
</organism>
<keyword evidence="1" id="KW-0472">Membrane</keyword>
<reference evidence="2" key="1">
    <citation type="submission" date="2020-02" db="EMBL/GenBank/DDBJ databases">
        <authorList>
            <person name="Meier V. D."/>
        </authorList>
    </citation>
    <scope>NUCLEOTIDE SEQUENCE</scope>
    <source>
        <strain evidence="2">AVDCRST_MAG06</strain>
    </source>
</reference>
<feature type="transmembrane region" description="Helical" evidence="1">
    <location>
        <begin position="122"/>
        <end position="147"/>
    </location>
</feature>
<evidence type="ECO:0000256" key="1">
    <source>
        <dbReference type="SAM" id="Phobius"/>
    </source>
</evidence>
<evidence type="ECO:0000313" key="2">
    <source>
        <dbReference type="EMBL" id="CAA9378293.1"/>
    </source>
</evidence>
<dbReference type="AlphaFoldDB" id="A0A6J4N5Q0"/>
<protein>
    <submittedName>
        <fullName evidence="2">Uncharacterized protein</fullName>
    </submittedName>
</protein>